<proteinExistence type="predicted"/>
<organism evidence="1 2">
    <name type="scientific">Eretmocerus hayati</name>
    <dbReference type="NCBI Taxonomy" id="131215"/>
    <lineage>
        <taxon>Eukaryota</taxon>
        <taxon>Metazoa</taxon>
        <taxon>Ecdysozoa</taxon>
        <taxon>Arthropoda</taxon>
        <taxon>Hexapoda</taxon>
        <taxon>Insecta</taxon>
        <taxon>Pterygota</taxon>
        <taxon>Neoptera</taxon>
        <taxon>Endopterygota</taxon>
        <taxon>Hymenoptera</taxon>
        <taxon>Apocrita</taxon>
        <taxon>Proctotrupomorpha</taxon>
        <taxon>Chalcidoidea</taxon>
        <taxon>Aphelinidae</taxon>
        <taxon>Aphelininae</taxon>
        <taxon>Eretmocerus</taxon>
    </lineage>
</organism>
<sequence>MADINLEYEMLVLTLCLYNNLVVPRNVVQMFTKTLIDFSTKTFAEHILHVMKYSGQFNDEALKVMGDIFKNASNLLSKFDTERKRFEIYKEKNLLVEPIKFELYKSDKTAEVCHLPLGWTLKTFLEIPGAFELLMEYEKELKNETDIVFNFMQAEYWREKSGEFGNRIVIPLFFGHDDFTAGNGMESHAEKTNLGDVFAFLPGLPPHIVSKLSSIFLVDLFFANDRKEFGNSQVFSRLIDDLNDLNKNGVNICVEDRSITVFFKPCLEIGDNKGFNEDLGFDPHFNSGRPCRICRATIDEIRTMIQEVASLLRTRENYEADCFKKSPSETGVVEKCTFYQIEDWELTDLTCQDLMHDGFEGWANYTLTNICNDLIYRQSRFDLEYLNQRIIWLNSHTLHISNAIPLIKQSHLTAKHKLKMSAAEMINFSKYFGLLVGDKMGEDANENNQTWSLYILMRKIIDVLLSPRVVHGHMMKLRLLVPEFLSSYIALYGELQYKFHSLVHVIRMLKKFGPLIYYWAMRLESKQRELKVVATTSSSSVNLLYTIALRHQLKLAYLKLTGDMRMKDVEVETVEKIDVKARASYFSHIDAKSQISSTNGVQYKGITFKVGMLIVTDLDDPDSVKFGLIRNIFLVEQEVFLLVQPHTSIYFDDVRHAYNVQAREAYVIKDVKHIPYIHPCALFISNNSSYAVPKYIL</sequence>
<keyword evidence="2" id="KW-1185">Reference proteome</keyword>
<name>A0ACC2PQT7_9HYME</name>
<comment type="caution">
    <text evidence="1">The sequence shown here is derived from an EMBL/GenBank/DDBJ whole genome shotgun (WGS) entry which is preliminary data.</text>
</comment>
<dbReference type="EMBL" id="CM056741">
    <property type="protein sequence ID" value="KAJ8685777.1"/>
    <property type="molecule type" value="Genomic_DNA"/>
</dbReference>
<evidence type="ECO:0000313" key="2">
    <source>
        <dbReference type="Proteomes" id="UP001239111"/>
    </source>
</evidence>
<accession>A0ACC2PQT7</accession>
<gene>
    <name evidence="1" type="ORF">QAD02_021570</name>
</gene>
<evidence type="ECO:0000313" key="1">
    <source>
        <dbReference type="EMBL" id="KAJ8685777.1"/>
    </source>
</evidence>
<protein>
    <submittedName>
        <fullName evidence="1">Uncharacterized protein</fullName>
    </submittedName>
</protein>
<reference evidence="1" key="1">
    <citation type="submission" date="2023-04" db="EMBL/GenBank/DDBJ databases">
        <title>A chromosome-level genome assembly of the parasitoid wasp Eretmocerus hayati.</title>
        <authorList>
            <person name="Zhong Y."/>
            <person name="Liu S."/>
            <person name="Liu Y."/>
        </authorList>
    </citation>
    <scope>NUCLEOTIDE SEQUENCE</scope>
    <source>
        <strain evidence="1">ZJU_SS_LIU_2023</strain>
    </source>
</reference>
<dbReference type="Proteomes" id="UP001239111">
    <property type="component" value="Chromosome 1"/>
</dbReference>